<dbReference type="EMBL" id="JAAAID010002976">
    <property type="protein sequence ID" value="KAG0002108.1"/>
    <property type="molecule type" value="Genomic_DNA"/>
</dbReference>
<dbReference type="Proteomes" id="UP000703661">
    <property type="component" value="Unassembled WGS sequence"/>
</dbReference>
<dbReference type="GO" id="GO:0016628">
    <property type="term" value="F:oxidoreductase activity, acting on the CH-CH group of donors, NAD or NADP as acceptor"/>
    <property type="evidence" value="ECO:0007669"/>
    <property type="project" value="InterPro"/>
</dbReference>
<dbReference type="Gene3D" id="3.40.50.720">
    <property type="entry name" value="NAD(P)-binding Rossmann-like Domain"/>
    <property type="match status" value="1"/>
</dbReference>
<reference evidence="2" key="1">
    <citation type="journal article" date="2020" name="Fungal Divers.">
        <title>Resolving the Mortierellaceae phylogeny through synthesis of multi-gene phylogenetics and phylogenomics.</title>
        <authorList>
            <person name="Vandepol N."/>
            <person name="Liber J."/>
            <person name="Desiro A."/>
            <person name="Na H."/>
            <person name="Kennedy M."/>
            <person name="Barry K."/>
            <person name="Grigoriev I.V."/>
            <person name="Miller A.N."/>
            <person name="O'Donnell K."/>
            <person name="Stajich J.E."/>
            <person name="Bonito G."/>
        </authorList>
    </citation>
    <scope>NUCLEOTIDE SEQUENCE</scope>
    <source>
        <strain evidence="2">NRRL 2769</strain>
    </source>
</reference>
<name>A0A9P6STX7_9FUNG</name>
<proteinExistence type="predicted"/>
<dbReference type="Pfam" id="PF00107">
    <property type="entry name" value="ADH_zinc_N"/>
    <property type="match status" value="1"/>
</dbReference>
<dbReference type="PANTHER" id="PTHR43205:SF7">
    <property type="entry name" value="PROSTAGLANDIN REDUCTASE 1"/>
    <property type="match status" value="1"/>
</dbReference>
<dbReference type="AlphaFoldDB" id="A0A9P6STX7"/>
<organism evidence="2 3">
    <name type="scientific">Entomortierella chlamydospora</name>
    <dbReference type="NCBI Taxonomy" id="101097"/>
    <lineage>
        <taxon>Eukaryota</taxon>
        <taxon>Fungi</taxon>
        <taxon>Fungi incertae sedis</taxon>
        <taxon>Mucoromycota</taxon>
        <taxon>Mortierellomycotina</taxon>
        <taxon>Mortierellomycetes</taxon>
        <taxon>Mortierellales</taxon>
        <taxon>Mortierellaceae</taxon>
        <taxon>Entomortierella</taxon>
    </lineage>
</organism>
<comment type="caution">
    <text evidence="2">The sequence shown here is derived from an EMBL/GenBank/DDBJ whole genome shotgun (WGS) entry which is preliminary data.</text>
</comment>
<gene>
    <name evidence="2" type="ORF">BGZ80_006024</name>
</gene>
<keyword evidence="3" id="KW-1185">Reference proteome</keyword>
<evidence type="ECO:0000313" key="3">
    <source>
        <dbReference type="Proteomes" id="UP000703661"/>
    </source>
</evidence>
<protein>
    <recommendedName>
        <fullName evidence="1">Alcohol dehydrogenase-like C-terminal domain-containing protein</fullName>
    </recommendedName>
</protein>
<evidence type="ECO:0000313" key="2">
    <source>
        <dbReference type="EMBL" id="KAG0002108.1"/>
    </source>
</evidence>
<dbReference type="InterPro" id="IPR013149">
    <property type="entry name" value="ADH-like_C"/>
</dbReference>
<dbReference type="SUPFAM" id="SSF51735">
    <property type="entry name" value="NAD(P)-binding Rossmann-fold domains"/>
    <property type="match status" value="1"/>
</dbReference>
<sequence>MPLSAYNGVLGVPEFTIWDSLNSKGDLKASETIYISSAAGTLGQFAGQLAKRKGLRVIGSAGSDEKAAFLKNGHGLWISVLALAEAAGPAGLDIYYELVGDDTVEIALDLLNPCGRILAVGILAAHQNAEPYLPKNLDQQLVQGASL</sequence>
<dbReference type="PANTHER" id="PTHR43205">
    <property type="entry name" value="PROSTAGLANDIN REDUCTASE"/>
    <property type="match status" value="1"/>
</dbReference>
<accession>A0A9P6STX7</accession>
<dbReference type="InterPro" id="IPR036291">
    <property type="entry name" value="NAD(P)-bd_dom_sf"/>
</dbReference>
<evidence type="ECO:0000259" key="1">
    <source>
        <dbReference type="Pfam" id="PF00107"/>
    </source>
</evidence>
<dbReference type="InterPro" id="IPR045010">
    <property type="entry name" value="MDR_fam"/>
</dbReference>
<feature type="domain" description="Alcohol dehydrogenase-like C-terminal" evidence="1">
    <location>
        <begin position="42"/>
        <end position="130"/>
    </location>
</feature>